<name>A0ABT0QH13_9FLAO</name>
<evidence type="ECO:0000313" key="3">
    <source>
        <dbReference type="Proteomes" id="UP001165381"/>
    </source>
</evidence>
<comment type="caution">
    <text evidence="2">The sequence shown here is derived from an EMBL/GenBank/DDBJ whole genome shotgun (WGS) entry which is preliminary data.</text>
</comment>
<sequence>MKKKLFNEAFRKAENQCGNNTKHGLSNHLEKVFTDNLKFSISKITFVRYYEKYIEGDNNNTSNPSSDLLNKISEYLDYKDYEDFVSKNTSKNLQENVETYKNQDEVLKEKKSINLLLKKYKLTVIVSLLLLIGFVVYYSLNRQRWMVWDHNNYIEVKFDTEKFNLSQLKLYSEERIKHFKKIDPDCNTEFFGPNNEVKIWYGKNKKELEYFTALGLHPETGKTLDPITVYMIRKYICEEY</sequence>
<keyword evidence="1" id="KW-0812">Transmembrane</keyword>
<evidence type="ECO:0000313" key="2">
    <source>
        <dbReference type="EMBL" id="MCL6296281.1"/>
    </source>
</evidence>
<feature type="transmembrane region" description="Helical" evidence="1">
    <location>
        <begin position="120"/>
        <end position="140"/>
    </location>
</feature>
<keyword evidence="1" id="KW-1133">Transmembrane helix</keyword>
<keyword evidence="3" id="KW-1185">Reference proteome</keyword>
<dbReference type="Proteomes" id="UP001165381">
    <property type="component" value="Unassembled WGS sequence"/>
</dbReference>
<keyword evidence="1" id="KW-0472">Membrane</keyword>
<protein>
    <submittedName>
        <fullName evidence="2">Uncharacterized protein</fullName>
    </submittedName>
</protein>
<dbReference type="RefSeq" id="WP_249973745.1">
    <property type="nucleotide sequence ID" value="NZ_JAMFLZ010000007.1"/>
</dbReference>
<evidence type="ECO:0000256" key="1">
    <source>
        <dbReference type="SAM" id="Phobius"/>
    </source>
</evidence>
<proteinExistence type="predicted"/>
<organism evidence="2 3">
    <name type="scientific">Jejuia spongiicola</name>
    <dbReference type="NCBI Taxonomy" id="2942207"/>
    <lineage>
        <taxon>Bacteria</taxon>
        <taxon>Pseudomonadati</taxon>
        <taxon>Bacteroidota</taxon>
        <taxon>Flavobacteriia</taxon>
        <taxon>Flavobacteriales</taxon>
        <taxon>Flavobacteriaceae</taxon>
        <taxon>Jejuia</taxon>
    </lineage>
</organism>
<reference evidence="2" key="1">
    <citation type="submission" date="2022-05" db="EMBL/GenBank/DDBJ databases">
        <authorList>
            <person name="Park J.-S."/>
        </authorList>
    </citation>
    <scope>NUCLEOTIDE SEQUENCE</scope>
    <source>
        <strain evidence="2">2012CJ34-3</strain>
    </source>
</reference>
<accession>A0ABT0QH13</accession>
<gene>
    <name evidence="2" type="ORF">M3P09_14810</name>
</gene>
<dbReference type="EMBL" id="JAMFLZ010000007">
    <property type="protein sequence ID" value="MCL6296281.1"/>
    <property type="molecule type" value="Genomic_DNA"/>
</dbReference>